<dbReference type="Proteomes" id="UP000184096">
    <property type="component" value="Chromosome I"/>
</dbReference>
<keyword evidence="3 6" id="KW-0812">Transmembrane</keyword>
<proteinExistence type="predicted"/>
<evidence type="ECO:0000256" key="4">
    <source>
        <dbReference type="ARBA" id="ARBA00022989"/>
    </source>
</evidence>
<feature type="transmembrane region" description="Helical" evidence="6">
    <location>
        <begin position="153"/>
        <end position="171"/>
    </location>
</feature>
<reference evidence="8" key="1">
    <citation type="submission" date="2016-11" db="EMBL/GenBank/DDBJ databases">
        <authorList>
            <person name="Varghese N."/>
            <person name="Submissions S."/>
        </authorList>
    </citation>
    <scope>NUCLEOTIDE SEQUENCE [LARGE SCALE GENOMIC DNA]</scope>
    <source>
        <strain evidence="8">GAS401</strain>
    </source>
</reference>
<feature type="transmembrane region" description="Helical" evidence="6">
    <location>
        <begin position="85"/>
        <end position="105"/>
    </location>
</feature>
<dbReference type="GO" id="GO:0005886">
    <property type="term" value="C:plasma membrane"/>
    <property type="evidence" value="ECO:0007669"/>
    <property type="project" value="UniProtKB-SubCell"/>
</dbReference>
<keyword evidence="5 6" id="KW-0472">Membrane</keyword>
<keyword evidence="4 6" id="KW-1133">Transmembrane helix</keyword>
<evidence type="ECO:0000256" key="6">
    <source>
        <dbReference type="SAM" id="Phobius"/>
    </source>
</evidence>
<feature type="transmembrane region" description="Helical" evidence="6">
    <location>
        <begin position="202"/>
        <end position="223"/>
    </location>
</feature>
<protein>
    <submittedName>
        <fullName evidence="7">Amino acid/amide ABC transporter membrane protein 2, HAAT family</fullName>
    </submittedName>
</protein>
<dbReference type="CDD" id="cd06581">
    <property type="entry name" value="TM_PBP1_LivM_like"/>
    <property type="match status" value="1"/>
</dbReference>
<dbReference type="Pfam" id="PF02653">
    <property type="entry name" value="BPD_transp_2"/>
    <property type="match status" value="1"/>
</dbReference>
<dbReference type="PANTHER" id="PTHR30482:SF10">
    <property type="entry name" value="HIGH-AFFINITY BRANCHED-CHAIN AMINO ACID TRANSPORT PROTEIN BRAE"/>
    <property type="match status" value="1"/>
</dbReference>
<accession>A0A1M7UE16</accession>
<gene>
    <name evidence="7" type="ORF">SAMN05444170_4641</name>
</gene>
<feature type="transmembrane region" description="Helical" evidence="6">
    <location>
        <begin position="61"/>
        <end position="79"/>
    </location>
</feature>
<dbReference type="OrthoDB" id="5448271at2"/>
<dbReference type="InterPro" id="IPR043428">
    <property type="entry name" value="LivM-like"/>
</dbReference>
<evidence type="ECO:0000313" key="7">
    <source>
        <dbReference type="EMBL" id="SHN81174.1"/>
    </source>
</evidence>
<dbReference type="GO" id="GO:0015658">
    <property type="term" value="F:branched-chain amino acid transmembrane transporter activity"/>
    <property type="evidence" value="ECO:0007669"/>
    <property type="project" value="InterPro"/>
</dbReference>
<feature type="transmembrane region" description="Helical" evidence="6">
    <location>
        <begin position="12"/>
        <end position="29"/>
    </location>
</feature>
<dbReference type="InterPro" id="IPR001851">
    <property type="entry name" value="ABC_transp_permease"/>
</dbReference>
<dbReference type="AlphaFoldDB" id="A0A1M7UE16"/>
<feature type="transmembrane region" description="Helical" evidence="6">
    <location>
        <begin position="35"/>
        <end position="54"/>
    </location>
</feature>
<evidence type="ECO:0000256" key="3">
    <source>
        <dbReference type="ARBA" id="ARBA00022692"/>
    </source>
</evidence>
<evidence type="ECO:0000256" key="2">
    <source>
        <dbReference type="ARBA" id="ARBA00022475"/>
    </source>
</evidence>
<feature type="transmembrane region" description="Helical" evidence="6">
    <location>
        <begin position="277"/>
        <end position="297"/>
    </location>
</feature>
<feature type="transmembrane region" description="Helical" evidence="6">
    <location>
        <begin position="112"/>
        <end position="133"/>
    </location>
</feature>
<evidence type="ECO:0000256" key="5">
    <source>
        <dbReference type="ARBA" id="ARBA00023136"/>
    </source>
</evidence>
<keyword evidence="2" id="KW-1003">Cell membrane</keyword>
<dbReference type="RefSeq" id="WP_072821340.1">
    <property type="nucleotide sequence ID" value="NZ_LT670849.1"/>
</dbReference>
<keyword evidence="8" id="KW-1185">Reference proteome</keyword>
<sequence length="309" mass="32797">MKRAETRRHLPFISGLVAAVAAGAMLVTWGDEYAVGVGLTLVMWIALVQSWAAFSGLSGYISLGHAVFYGVGAYVMVAGWQTLPIWLSVVAAGLAAGAVALLLGWPSLRVRGPYFVILTFGLAEFVKYIVVSIEAALGRNGRLLIGAPGLRELFVAMLFLAVLSTTGLYALRRSRLGTGLIAIREDEIAAEAVGVNTARTKLVIFGLSAIVPGMVGALMSLRFTYFEPMQSFSPVTSFTIVTIAVLGGSDDVPGPLLGTVFLVALSELLWARAPELYMIILGVLLVGFVLFAPEGIYGKLRSWGRGGAR</sequence>
<evidence type="ECO:0000256" key="1">
    <source>
        <dbReference type="ARBA" id="ARBA00004651"/>
    </source>
</evidence>
<organism evidence="7 8">
    <name type="scientific">Bradyrhizobium erythrophlei</name>
    <dbReference type="NCBI Taxonomy" id="1437360"/>
    <lineage>
        <taxon>Bacteria</taxon>
        <taxon>Pseudomonadati</taxon>
        <taxon>Pseudomonadota</taxon>
        <taxon>Alphaproteobacteria</taxon>
        <taxon>Hyphomicrobiales</taxon>
        <taxon>Nitrobacteraceae</taxon>
        <taxon>Bradyrhizobium</taxon>
    </lineage>
</organism>
<evidence type="ECO:0000313" key="8">
    <source>
        <dbReference type="Proteomes" id="UP000184096"/>
    </source>
</evidence>
<dbReference type="PANTHER" id="PTHR30482">
    <property type="entry name" value="HIGH-AFFINITY BRANCHED-CHAIN AMINO ACID TRANSPORT SYSTEM PERMEASE"/>
    <property type="match status" value="1"/>
</dbReference>
<comment type="subcellular location">
    <subcellularLocation>
        <location evidence="1">Cell membrane</location>
        <topology evidence="1">Multi-pass membrane protein</topology>
    </subcellularLocation>
</comment>
<name>A0A1M7UE16_9BRAD</name>
<dbReference type="EMBL" id="LT670849">
    <property type="protein sequence ID" value="SHN81174.1"/>
    <property type="molecule type" value="Genomic_DNA"/>
</dbReference>